<evidence type="ECO:0000256" key="6">
    <source>
        <dbReference type="RuleBase" id="RU363076"/>
    </source>
</evidence>
<accession>A0ABS7AHW2</accession>
<evidence type="ECO:0000256" key="5">
    <source>
        <dbReference type="ARBA" id="ARBA00023136"/>
    </source>
</evidence>
<comment type="caution">
    <text evidence="8">The sequence shown here is derived from an EMBL/GenBank/DDBJ whole genome shotgun (WGS) entry which is preliminary data.</text>
</comment>
<dbReference type="CDD" id="cd06662">
    <property type="entry name" value="SURF1"/>
    <property type="match status" value="1"/>
</dbReference>
<dbReference type="PANTHER" id="PTHR23427:SF2">
    <property type="entry name" value="SURFEIT LOCUS PROTEIN 1"/>
    <property type="match status" value="1"/>
</dbReference>
<sequence>MGDVSPQREHDADAARVTQRPVTSRHAPALAGAGALVLVASFVGLGLWQLQRRAWKHALIAQVEARVHAAPAPVPGRAEWPQISAVRDGYRRVLVEGRMLRDRETLVRATTVLGSGYWVITPMQTADGTILVNRGFVPPERRDASTRGGEGGNGPVRIVGLLRLSEPGGGFLRANDPAQDRWYSRDVAAIAARRGIADAAPFFVDAEVATGPENQPVGGLTVIRFVDNHLIYALTWFGLALLSAWAGLTVLRRGRAEDATNPE</sequence>
<evidence type="ECO:0000256" key="7">
    <source>
        <dbReference type="SAM" id="MobiDB-lite"/>
    </source>
</evidence>
<feature type="transmembrane region" description="Helical" evidence="6">
    <location>
        <begin position="230"/>
        <end position="248"/>
    </location>
</feature>
<name>A0ABS7AHW2_9PROT</name>
<keyword evidence="6" id="KW-1003">Cell membrane</keyword>
<dbReference type="EMBL" id="JAHYBZ010000016">
    <property type="protein sequence ID" value="MBW6401898.1"/>
    <property type="molecule type" value="Genomic_DNA"/>
</dbReference>
<keyword evidence="5 6" id="KW-0472">Membrane</keyword>
<evidence type="ECO:0000256" key="3">
    <source>
        <dbReference type="ARBA" id="ARBA00022692"/>
    </source>
</evidence>
<dbReference type="Proteomes" id="UP001196565">
    <property type="component" value="Unassembled WGS sequence"/>
</dbReference>
<proteinExistence type="inferred from homology"/>
<dbReference type="InterPro" id="IPR045214">
    <property type="entry name" value="Surf1/Surf4"/>
</dbReference>
<evidence type="ECO:0000313" key="8">
    <source>
        <dbReference type="EMBL" id="MBW6401898.1"/>
    </source>
</evidence>
<evidence type="ECO:0000256" key="4">
    <source>
        <dbReference type="ARBA" id="ARBA00022989"/>
    </source>
</evidence>
<feature type="region of interest" description="Disordered" evidence="7">
    <location>
        <begin position="1"/>
        <end position="23"/>
    </location>
</feature>
<comment type="similarity">
    <text evidence="2 6">Belongs to the SURF1 family.</text>
</comment>
<gene>
    <name evidence="8" type="ORF">KPL78_28895</name>
</gene>
<dbReference type="PANTHER" id="PTHR23427">
    <property type="entry name" value="SURFEIT LOCUS PROTEIN"/>
    <property type="match status" value="1"/>
</dbReference>
<dbReference type="Pfam" id="PF02104">
    <property type="entry name" value="SURF1"/>
    <property type="match status" value="1"/>
</dbReference>
<evidence type="ECO:0000256" key="1">
    <source>
        <dbReference type="ARBA" id="ARBA00004370"/>
    </source>
</evidence>
<keyword evidence="3 6" id="KW-0812">Transmembrane</keyword>
<dbReference type="PROSITE" id="PS50895">
    <property type="entry name" value="SURF1"/>
    <property type="match status" value="1"/>
</dbReference>
<organism evidence="8 9">
    <name type="scientific">Roseomonas alba</name>
    <dbReference type="NCBI Taxonomy" id="2846776"/>
    <lineage>
        <taxon>Bacteria</taxon>
        <taxon>Pseudomonadati</taxon>
        <taxon>Pseudomonadota</taxon>
        <taxon>Alphaproteobacteria</taxon>
        <taxon>Acetobacterales</taxon>
        <taxon>Roseomonadaceae</taxon>
        <taxon>Roseomonas</taxon>
    </lineage>
</organism>
<comment type="subcellular location">
    <subcellularLocation>
        <location evidence="6">Cell membrane</location>
        <topology evidence="6">Multi-pass membrane protein</topology>
    </subcellularLocation>
    <subcellularLocation>
        <location evidence="1">Membrane</location>
    </subcellularLocation>
</comment>
<feature type="transmembrane region" description="Helical" evidence="6">
    <location>
        <begin position="29"/>
        <end position="48"/>
    </location>
</feature>
<evidence type="ECO:0000313" key="9">
    <source>
        <dbReference type="Proteomes" id="UP001196565"/>
    </source>
</evidence>
<evidence type="ECO:0000256" key="2">
    <source>
        <dbReference type="ARBA" id="ARBA00007165"/>
    </source>
</evidence>
<feature type="compositionally biased region" description="Basic and acidic residues" evidence="7">
    <location>
        <begin position="1"/>
        <end position="14"/>
    </location>
</feature>
<dbReference type="InterPro" id="IPR002994">
    <property type="entry name" value="Surf1/Shy1"/>
</dbReference>
<keyword evidence="9" id="KW-1185">Reference proteome</keyword>
<protein>
    <recommendedName>
        <fullName evidence="6">SURF1-like protein</fullName>
    </recommendedName>
</protein>
<reference evidence="8 9" key="1">
    <citation type="submission" date="2021-07" db="EMBL/GenBank/DDBJ databases">
        <authorList>
            <person name="So Y."/>
        </authorList>
    </citation>
    <scope>NUCLEOTIDE SEQUENCE [LARGE SCALE GENOMIC DNA]</scope>
    <source>
        <strain evidence="8 9">HJA6</strain>
    </source>
</reference>
<keyword evidence="4 6" id="KW-1133">Transmembrane helix</keyword>